<dbReference type="Proteomes" id="UP000805704">
    <property type="component" value="Chromosome 12"/>
</dbReference>
<organism evidence="1 2">
    <name type="scientific">Nibea albiflora</name>
    <name type="common">Yellow drum</name>
    <name type="synonym">Corvina albiflora</name>
    <dbReference type="NCBI Taxonomy" id="240163"/>
    <lineage>
        <taxon>Eukaryota</taxon>
        <taxon>Metazoa</taxon>
        <taxon>Chordata</taxon>
        <taxon>Craniata</taxon>
        <taxon>Vertebrata</taxon>
        <taxon>Euteleostomi</taxon>
        <taxon>Actinopterygii</taxon>
        <taxon>Neopterygii</taxon>
        <taxon>Teleostei</taxon>
        <taxon>Neoteleostei</taxon>
        <taxon>Acanthomorphata</taxon>
        <taxon>Eupercaria</taxon>
        <taxon>Sciaenidae</taxon>
        <taxon>Nibea</taxon>
    </lineage>
</organism>
<comment type="caution">
    <text evidence="1">The sequence shown here is derived from an EMBL/GenBank/DDBJ whole genome shotgun (WGS) entry which is preliminary data.</text>
</comment>
<accession>A0ACB7FDP1</accession>
<evidence type="ECO:0000313" key="1">
    <source>
        <dbReference type="EMBL" id="KAG8012400.1"/>
    </source>
</evidence>
<dbReference type="EMBL" id="CM024800">
    <property type="protein sequence ID" value="KAG8012400.1"/>
    <property type="molecule type" value="Genomic_DNA"/>
</dbReference>
<protein>
    <submittedName>
        <fullName evidence="1">Uncharacterized protein</fullName>
    </submittedName>
</protein>
<feature type="non-terminal residue" evidence="1">
    <location>
        <position position="1"/>
    </location>
</feature>
<evidence type="ECO:0000313" key="2">
    <source>
        <dbReference type="Proteomes" id="UP000805704"/>
    </source>
</evidence>
<proteinExistence type="predicted"/>
<keyword evidence="2" id="KW-1185">Reference proteome</keyword>
<sequence length="142" mass="16105">LCVWLWSVFSRSDRSVSLEFPNPAIAGSDVTLRCKTRDSSTYVWYFFRNGSFFGHTQTGEFTINNVQHSDEDPDAPPMLLVRLLCHLVVVCLYFISTILMVSIYCSKRKGNNTAIAMEIDSRVEGGQGRSVDHDYVTTVHNF</sequence>
<gene>
    <name evidence="1" type="ORF">GBF38_020141</name>
</gene>
<name>A0ACB7FDP1_NIBAL</name>
<reference evidence="1" key="1">
    <citation type="submission" date="2020-04" db="EMBL/GenBank/DDBJ databases">
        <title>A chromosome-scale assembly and high-density genetic map of the yellow drum (Nibea albiflora) genome.</title>
        <authorList>
            <person name="Xu D."/>
            <person name="Zhang W."/>
            <person name="Chen R."/>
            <person name="Tan P."/>
            <person name="Wang L."/>
            <person name="Song H."/>
            <person name="Tian L."/>
            <person name="Zhu Q."/>
            <person name="Wang B."/>
        </authorList>
    </citation>
    <scope>NUCLEOTIDE SEQUENCE</scope>
    <source>
        <strain evidence="1">ZJHYS-2018</strain>
    </source>
</reference>